<keyword evidence="3" id="KW-1185">Reference proteome</keyword>
<evidence type="ECO:0000313" key="3">
    <source>
        <dbReference type="Proteomes" id="UP001527882"/>
    </source>
</evidence>
<name>A0ABT4Q6U0_9BACL</name>
<accession>A0ABT4Q6U0</accession>
<comment type="caution">
    <text evidence="2">The sequence shown here is derived from an EMBL/GenBank/DDBJ whole genome shotgun (WGS) entry which is preliminary data.</text>
</comment>
<dbReference type="InterPro" id="IPR009875">
    <property type="entry name" value="PilZ_domain"/>
</dbReference>
<organism evidence="2 3">
    <name type="scientific">Paenibacillus gyeongsangnamensis</name>
    <dbReference type="NCBI Taxonomy" id="3388067"/>
    <lineage>
        <taxon>Bacteria</taxon>
        <taxon>Bacillati</taxon>
        <taxon>Bacillota</taxon>
        <taxon>Bacilli</taxon>
        <taxon>Bacillales</taxon>
        <taxon>Paenibacillaceae</taxon>
        <taxon>Paenibacillus</taxon>
    </lineage>
</organism>
<proteinExistence type="predicted"/>
<reference evidence="2 3" key="1">
    <citation type="submission" date="2022-12" db="EMBL/GenBank/DDBJ databases">
        <title>Draft genome sequence of Paenibacillus sp. dW9.</title>
        <authorList>
            <person name="Choi E.-W."/>
            <person name="Kim D.-U."/>
        </authorList>
    </citation>
    <scope>NUCLEOTIDE SEQUENCE [LARGE SCALE GENOMIC DNA]</scope>
    <source>
        <strain evidence="3">dW9</strain>
    </source>
</reference>
<dbReference type="EMBL" id="JAQAGZ010000005">
    <property type="protein sequence ID" value="MCZ8512589.1"/>
    <property type="molecule type" value="Genomic_DNA"/>
</dbReference>
<dbReference type="SUPFAM" id="SSF141371">
    <property type="entry name" value="PilZ domain-like"/>
    <property type="match status" value="1"/>
</dbReference>
<sequence length="135" mass="15129">MHVQVGGAKSAEGAAPAEERRRNARIAMDIKLHLSVYQWEQEGAFSGQTIEGTLIDLSESGIRLMSSFPLAKDMFIVIHFPQEAELPPVTARIIRIDHEGEQFRYGCMLSGLPPYVRLKLEEYIRSKSETSPSIV</sequence>
<feature type="domain" description="PilZ" evidence="1">
    <location>
        <begin position="19"/>
        <end position="125"/>
    </location>
</feature>
<evidence type="ECO:0000313" key="2">
    <source>
        <dbReference type="EMBL" id="MCZ8512589.1"/>
    </source>
</evidence>
<dbReference type="Pfam" id="PF07238">
    <property type="entry name" value="PilZ"/>
    <property type="match status" value="1"/>
</dbReference>
<protein>
    <submittedName>
        <fullName evidence="2">PilZ domain-containing protein</fullName>
    </submittedName>
</protein>
<dbReference type="Proteomes" id="UP001527882">
    <property type="component" value="Unassembled WGS sequence"/>
</dbReference>
<gene>
    <name evidence="2" type="ORF">O9H85_09220</name>
</gene>
<dbReference type="Gene3D" id="2.40.10.220">
    <property type="entry name" value="predicted glycosyltransferase like domains"/>
    <property type="match status" value="1"/>
</dbReference>
<evidence type="ECO:0000259" key="1">
    <source>
        <dbReference type="Pfam" id="PF07238"/>
    </source>
</evidence>